<accession>A0A934NB62</accession>
<organism evidence="2 3">
    <name type="scientific">Candidatus Dormiibacter inghamiae</name>
    <dbReference type="NCBI Taxonomy" id="3127013"/>
    <lineage>
        <taxon>Bacteria</taxon>
        <taxon>Bacillati</taxon>
        <taxon>Candidatus Dormiibacterota</taxon>
        <taxon>Candidatus Dormibacteria</taxon>
        <taxon>Candidatus Dormibacterales</taxon>
        <taxon>Candidatus Dormibacteraceae</taxon>
        <taxon>Candidatus Dormiibacter</taxon>
    </lineage>
</organism>
<dbReference type="SUPFAM" id="SSF159888">
    <property type="entry name" value="YdhG-like"/>
    <property type="match status" value="1"/>
</dbReference>
<evidence type="ECO:0000313" key="2">
    <source>
        <dbReference type="EMBL" id="MBJ7602136.1"/>
    </source>
</evidence>
<feature type="domain" description="YdhG-like" evidence="1">
    <location>
        <begin position="16"/>
        <end position="111"/>
    </location>
</feature>
<evidence type="ECO:0000259" key="1">
    <source>
        <dbReference type="Pfam" id="PF08818"/>
    </source>
</evidence>
<name>A0A934NB62_9BACT</name>
<dbReference type="AlphaFoldDB" id="A0A934NB62"/>
<evidence type="ECO:0000313" key="3">
    <source>
        <dbReference type="Proteomes" id="UP000620075"/>
    </source>
</evidence>
<protein>
    <submittedName>
        <fullName evidence="2">DUF1801 domain-containing protein</fullName>
    </submittedName>
</protein>
<proteinExistence type="predicted"/>
<sequence>MDDAVRDYIDAIAPERRQLFERIHRLILEAQPDAAVLISYQIPTYKVGDRRLFVGMWKHGVSIYGWQEGRDAGFTARHPELKTSKGTIQLRPDDAAKISDDELRDLVRAALDG</sequence>
<dbReference type="RefSeq" id="WP_338176530.1">
    <property type="nucleotide sequence ID" value="NZ_JAEKNQ010000013.1"/>
</dbReference>
<gene>
    <name evidence="2" type="ORF">JF888_02915</name>
</gene>
<dbReference type="Pfam" id="PF08818">
    <property type="entry name" value="DUF1801"/>
    <property type="match status" value="1"/>
</dbReference>
<dbReference type="InterPro" id="IPR014922">
    <property type="entry name" value="YdhG-like"/>
</dbReference>
<comment type="caution">
    <text evidence="2">The sequence shown here is derived from an EMBL/GenBank/DDBJ whole genome shotgun (WGS) entry which is preliminary data.</text>
</comment>
<reference evidence="2 3" key="1">
    <citation type="submission" date="2020-10" db="EMBL/GenBank/DDBJ databases">
        <title>Ca. Dormibacterota MAGs.</title>
        <authorList>
            <person name="Montgomery K."/>
        </authorList>
    </citation>
    <scope>NUCLEOTIDE SEQUENCE [LARGE SCALE GENOMIC DNA]</scope>
    <source>
        <strain evidence="2">SC8811_S16_3</strain>
    </source>
</reference>
<dbReference type="EMBL" id="JAEKNQ010000013">
    <property type="protein sequence ID" value="MBJ7602136.1"/>
    <property type="molecule type" value="Genomic_DNA"/>
</dbReference>
<dbReference type="Proteomes" id="UP000620075">
    <property type="component" value="Unassembled WGS sequence"/>
</dbReference>
<dbReference type="Gene3D" id="3.90.1150.200">
    <property type="match status" value="1"/>
</dbReference>